<evidence type="ECO:0000256" key="1">
    <source>
        <dbReference type="SAM" id="MobiDB-lite"/>
    </source>
</evidence>
<keyword evidence="3" id="KW-1185">Reference proteome</keyword>
<protein>
    <submittedName>
        <fullName evidence="2">Uncharacterized protein</fullName>
    </submittedName>
</protein>
<dbReference type="RefSeq" id="WP_188555379.1">
    <property type="nucleotide sequence ID" value="NZ_BMGT01000004.1"/>
</dbReference>
<reference evidence="2" key="2">
    <citation type="submission" date="2020-09" db="EMBL/GenBank/DDBJ databases">
        <authorList>
            <person name="Sun Q."/>
            <person name="Zhou Y."/>
        </authorList>
    </citation>
    <scope>NUCLEOTIDE SEQUENCE</scope>
    <source>
        <strain evidence="2">CGMCC 1.12997</strain>
    </source>
</reference>
<comment type="caution">
    <text evidence="2">The sequence shown here is derived from an EMBL/GenBank/DDBJ whole genome shotgun (WGS) entry which is preliminary data.</text>
</comment>
<sequence length="68" mass="7317">MLHQQAEEPIDPGSGARPNPKFSDLKAGRLITESASQFHFGESLSEQGTNLPPSGIGLNECAITRRLI</sequence>
<name>A0A917HQ35_9BACT</name>
<organism evidence="2 3">
    <name type="scientific">Edaphobacter dinghuensis</name>
    <dbReference type="NCBI Taxonomy" id="1560005"/>
    <lineage>
        <taxon>Bacteria</taxon>
        <taxon>Pseudomonadati</taxon>
        <taxon>Acidobacteriota</taxon>
        <taxon>Terriglobia</taxon>
        <taxon>Terriglobales</taxon>
        <taxon>Acidobacteriaceae</taxon>
        <taxon>Edaphobacter</taxon>
    </lineage>
</organism>
<evidence type="ECO:0000313" key="3">
    <source>
        <dbReference type="Proteomes" id="UP000647241"/>
    </source>
</evidence>
<feature type="region of interest" description="Disordered" evidence="1">
    <location>
        <begin position="1"/>
        <end position="23"/>
    </location>
</feature>
<dbReference type="EMBL" id="BMGT01000004">
    <property type="protein sequence ID" value="GGG86723.1"/>
    <property type="molecule type" value="Genomic_DNA"/>
</dbReference>
<gene>
    <name evidence="2" type="ORF">GCM10011585_33360</name>
</gene>
<accession>A0A917HQ35</accession>
<evidence type="ECO:0000313" key="2">
    <source>
        <dbReference type="EMBL" id="GGG86723.1"/>
    </source>
</evidence>
<dbReference type="Proteomes" id="UP000647241">
    <property type="component" value="Unassembled WGS sequence"/>
</dbReference>
<reference evidence="2" key="1">
    <citation type="journal article" date="2014" name="Int. J. Syst. Evol. Microbiol.">
        <title>Complete genome sequence of Corynebacterium casei LMG S-19264T (=DSM 44701T), isolated from a smear-ripened cheese.</title>
        <authorList>
            <consortium name="US DOE Joint Genome Institute (JGI-PGF)"/>
            <person name="Walter F."/>
            <person name="Albersmeier A."/>
            <person name="Kalinowski J."/>
            <person name="Ruckert C."/>
        </authorList>
    </citation>
    <scope>NUCLEOTIDE SEQUENCE</scope>
    <source>
        <strain evidence="2">CGMCC 1.12997</strain>
    </source>
</reference>
<proteinExistence type="predicted"/>
<dbReference type="AlphaFoldDB" id="A0A917HQ35"/>